<gene>
    <name evidence="16" type="ORF">LA66_12885</name>
</gene>
<evidence type="ECO:0000256" key="6">
    <source>
        <dbReference type="ARBA" id="ARBA00022989"/>
    </source>
</evidence>
<dbReference type="GO" id="GO:0005886">
    <property type="term" value="C:plasma membrane"/>
    <property type="evidence" value="ECO:0007669"/>
    <property type="project" value="UniProtKB-SubCell"/>
</dbReference>
<evidence type="ECO:0000256" key="12">
    <source>
        <dbReference type="ARBA" id="ARBA00040743"/>
    </source>
</evidence>
<dbReference type="InterPro" id="IPR052029">
    <property type="entry name" value="PpiD_chaperone"/>
</dbReference>
<dbReference type="EMBL" id="JRFJ01000003">
    <property type="protein sequence ID" value="KHJ54349.1"/>
    <property type="molecule type" value="Genomic_DNA"/>
</dbReference>
<proteinExistence type="inferred from homology"/>
<comment type="caution">
    <text evidence="16">The sequence shown here is derived from an EMBL/GenBank/DDBJ whole genome shotgun (WGS) entry which is preliminary data.</text>
</comment>
<dbReference type="InterPro" id="IPR000297">
    <property type="entry name" value="PPIase_PpiC"/>
</dbReference>
<feature type="coiled-coil region" evidence="14">
    <location>
        <begin position="360"/>
        <end position="387"/>
    </location>
</feature>
<keyword evidence="5" id="KW-0812">Transmembrane</keyword>
<keyword evidence="6" id="KW-1133">Transmembrane helix</keyword>
<dbReference type="RefSeq" id="WP_039193735.1">
    <property type="nucleotide sequence ID" value="NZ_JRFJ01000003.1"/>
</dbReference>
<evidence type="ECO:0000313" key="16">
    <source>
        <dbReference type="EMBL" id="KHJ54349.1"/>
    </source>
</evidence>
<evidence type="ECO:0000256" key="11">
    <source>
        <dbReference type="ARBA" id="ARBA00038408"/>
    </source>
</evidence>
<evidence type="ECO:0000256" key="13">
    <source>
        <dbReference type="ARBA" id="ARBA00042775"/>
    </source>
</evidence>
<comment type="similarity">
    <text evidence="11">Belongs to the PpiD chaperone family.</text>
</comment>
<keyword evidence="3" id="KW-1003">Cell membrane</keyword>
<dbReference type="AlphaFoldDB" id="A0A0B1Q1S6"/>
<dbReference type="GO" id="GO:0003755">
    <property type="term" value="F:peptidyl-prolyl cis-trans isomerase activity"/>
    <property type="evidence" value="ECO:0007669"/>
    <property type="project" value="InterPro"/>
</dbReference>
<evidence type="ECO:0000256" key="8">
    <source>
        <dbReference type="ARBA" id="ARBA00023186"/>
    </source>
</evidence>
<keyword evidence="7" id="KW-0472">Membrane</keyword>
<evidence type="ECO:0000256" key="1">
    <source>
        <dbReference type="ARBA" id="ARBA00004382"/>
    </source>
</evidence>
<comment type="subcellular location">
    <subcellularLocation>
        <location evidence="1">Cell inner membrane</location>
        <topology evidence="1">Single-pass type II membrane protein</topology>
        <orientation evidence="1">Periplasmic side</orientation>
    </subcellularLocation>
</comment>
<dbReference type="PANTHER" id="PTHR47529:SF1">
    <property type="entry name" value="PERIPLASMIC CHAPERONE PPID"/>
    <property type="match status" value="1"/>
</dbReference>
<dbReference type="InterPro" id="IPR046357">
    <property type="entry name" value="PPIase_dom_sf"/>
</dbReference>
<keyword evidence="8" id="KW-0143">Chaperone</keyword>
<evidence type="ECO:0000313" key="17">
    <source>
        <dbReference type="Proteomes" id="UP000030826"/>
    </source>
</evidence>
<dbReference type="PANTHER" id="PTHR47529">
    <property type="entry name" value="PEPTIDYL-PROLYL CIS-TRANS ISOMERASE D"/>
    <property type="match status" value="1"/>
</dbReference>
<evidence type="ECO:0000256" key="5">
    <source>
        <dbReference type="ARBA" id="ARBA00022692"/>
    </source>
</evidence>
<dbReference type="SUPFAM" id="SSF109998">
    <property type="entry name" value="Triger factor/SurA peptide-binding domain-like"/>
    <property type="match status" value="1"/>
</dbReference>
<keyword evidence="4" id="KW-0997">Cell inner membrane</keyword>
<dbReference type="Gene3D" id="1.10.4030.10">
    <property type="entry name" value="Porin chaperone SurA, peptide-binding domain"/>
    <property type="match status" value="1"/>
</dbReference>
<organism evidence="16 17">
    <name type="scientific">Aureimonas altamirensis</name>
    <dbReference type="NCBI Taxonomy" id="370622"/>
    <lineage>
        <taxon>Bacteria</taxon>
        <taxon>Pseudomonadati</taxon>
        <taxon>Pseudomonadota</taxon>
        <taxon>Alphaproteobacteria</taxon>
        <taxon>Hyphomicrobiales</taxon>
        <taxon>Aurantimonadaceae</taxon>
        <taxon>Aureimonas</taxon>
    </lineage>
</organism>
<evidence type="ECO:0000256" key="10">
    <source>
        <dbReference type="ARBA" id="ARBA00031484"/>
    </source>
</evidence>
<dbReference type="STRING" id="370622.LA66_12885"/>
<evidence type="ECO:0000256" key="9">
    <source>
        <dbReference type="ARBA" id="ARBA00030642"/>
    </source>
</evidence>
<dbReference type="Gene3D" id="3.10.50.40">
    <property type="match status" value="1"/>
</dbReference>
<dbReference type="OrthoDB" id="9768393at2"/>
<feature type="domain" description="PpiC" evidence="15">
    <location>
        <begin position="379"/>
        <end position="482"/>
    </location>
</feature>
<evidence type="ECO:0000256" key="3">
    <source>
        <dbReference type="ARBA" id="ARBA00022475"/>
    </source>
</evidence>
<reference evidence="16 17" key="1">
    <citation type="submission" date="2014-09" db="EMBL/GenBank/DDBJ databases">
        <title>Isolation and characterization of Aurantimonas altamirensis ON-56566 from clinical sample following a dog bite.</title>
        <authorList>
            <person name="Eshaghi A."/>
            <person name="Li A."/>
            <person name="Shahinas D."/>
            <person name="Bahn P."/>
            <person name="Kus J.V."/>
            <person name="Patel S.N."/>
        </authorList>
    </citation>
    <scope>NUCLEOTIDE SEQUENCE [LARGE SCALE GENOMIC DNA]</scope>
    <source>
        <strain evidence="16 17">ON-56566</strain>
    </source>
</reference>
<dbReference type="Pfam" id="PF13624">
    <property type="entry name" value="SurA_N_3"/>
    <property type="match status" value="1"/>
</dbReference>
<name>A0A0B1Q1S6_9HYPH</name>
<evidence type="ECO:0000256" key="4">
    <source>
        <dbReference type="ARBA" id="ARBA00022519"/>
    </source>
</evidence>
<evidence type="ECO:0000259" key="15">
    <source>
        <dbReference type="Pfam" id="PF13145"/>
    </source>
</evidence>
<dbReference type="SUPFAM" id="SSF54534">
    <property type="entry name" value="FKBP-like"/>
    <property type="match status" value="1"/>
</dbReference>
<sequence length="630" mass="67251">MMNQMRKGVGGFTAKLLLGLLVLSFVVWGIADGFNMAGSPNTVISAGGTDVSTREYQQAYGQAINRVSAQLQRRPTPEEQAALNIDQQVLSQLTSVALLDEEARRLGLSLSDEGLARRIANEPAFRDSSGNYSANTARLVLQRANLTEEQYAAEERKMSRRIQVMDAVTGGMALPAAFADAMGTYNGERRTIAAITLPPIPASEIPEPDDAAIQTLYDDTSEDYAIPELRSYSYVALVPEQLFDPASITEDEIEAEYTGNIADFTTPERRRVQQIVFPDRAAADAAAAAIAGGQSFAEAARAAGRSDADVELGLRTADQIPDTVVRDAAFGLQPNQPSGVVEGLFGPVIVQVTEIQPAEVRSLDAVRDEIRQQLAALRANARATEAYTAIQDALGSGATLAEAAEAAGLELTSIQGIDQKGRNADGQEIENLVGGSDLLTALFLAQPGTATEPVNFAPGSYVFFDLTDVQEAQERPLDEVRDRVVADWKTDEGDRLQEERAKAMVERARAGTSLADIAAEAGLSVQTTSGLTRASGPSQIGQPATMAAFEGPQGHVADAPASTDGAWMVLEVTETSLPADPRASVQAGLGDQMNDMADNDLLQGFVARLQRDIPVEYHQQAMDQVRGVLQ</sequence>
<dbReference type="InterPro" id="IPR027304">
    <property type="entry name" value="Trigger_fact/SurA_dom_sf"/>
</dbReference>
<evidence type="ECO:0000256" key="14">
    <source>
        <dbReference type="SAM" id="Coils"/>
    </source>
</evidence>
<accession>A0A0B1Q1S6</accession>
<keyword evidence="14" id="KW-0175">Coiled coil</keyword>
<dbReference type="Proteomes" id="UP000030826">
    <property type="component" value="Unassembled WGS sequence"/>
</dbReference>
<protein>
    <recommendedName>
        <fullName evidence="2">Parvulin-like PPIase</fullName>
    </recommendedName>
    <alternativeName>
        <fullName evidence="9">Peptidyl-prolyl cis-trans isomerase plp</fullName>
    </alternativeName>
    <alternativeName>
        <fullName evidence="12">Periplasmic chaperone PpiD</fullName>
    </alternativeName>
    <alternativeName>
        <fullName evidence="13">Periplasmic folding chaperone</fullName>
    </alternativeName>
    <alternativeName>
        <fullName evidence="10">Rotamase plp</fullName>
    </alternativeName>
</protein>
<dbReference type="Pfam" id="PF13145">
    <property type="entry name" value="Rotamase_2"/>
    <property type="match status" value="2"/>
</dbReference>
<feature type="domain" description="PpiC" evidence="15">
    <location>
        <begin position="248"/>
        <end position="368"/>
    </location>
</feature>
<evidence type="ECO:0000256" key="7">
    <source>
        <dbReference type="ARBA" id="ARBA00023136"/>
    </source>
</evidence>
<evidence type="ECO:0000256" key="2">
    <source>
        <dbReference type="ARBA" id="ARBA00018370"/>
    </source>
</evidence>